<dbReference type="InterPro" id="IPR049490">
    <property type="entry name" value="C883_1060-like_KR_N"/>
</dbReference>
<evidence type="ECO:0000313" key="11">
    <source>
        <dbReference type="Proteomes" id="UP000305921"/>
    </source>
</evidence>
<dbReference type="InterPro" id="IPR009081">
    <property type="entry name" value="PP-bd_ACP"/>
</dbReference>
<dbReference type="SUPFAM" id="SSF55048">
    <property type="entry name" value="Probable ACP-binding domain of malonyl-CoA ACP transacylase"/>
    <property type="match status" value="1"/>
</dbReference>
<dbReference type="Gene3D" id="3.40.366.10">
    <property type="entry name" value="Malonyl-Coenzyme A Acyl Carrier Protein, domain 2"/>
    <property type="match status" value="1"/>
</dbReference>
<keyword evidence="6 10" id="KW-0012">Acyltransferase</keyword>
<keyword evidence="5" id="KW-0511">Multifunctional enzyme</keyword>
<evidence type="ECO:0000313" key="10">
    <source>
        <dbReference type="EMBL" id="TLQ46310.1"/>
    </source>
</evidence>
<dbReference type="Gene3D" id="3.30.70.3290">
    <property type="match status" value="1"/>
</dbReference>
<dbReference type="Gene3D" id="3.30.70.250">
    <property type="entry name" value="Malonyl-CoA ACP transacylase, ACP-binding"/>
    <property type="match status" value="1"/>
</dbReference>
<name>A0A5R9E8A0_9ACTN</name>
<dbReference type="InterPro" id="IPR016036">
    <property type="entry name" value="Malonyl_transacylase_ACP-bd"/>
</dbReference>
<dbReference type="PROSITE" id="PS52004">
    <property type="entry name" value="KS3_2"/>
    <property type="match status" value="1"/>
</dbReference>
<dbReference type="EMBL" id="VAWE01000001">
    <property type="protein sequence ID" value="TLQ46310.1"/>
    <property type="molecule type" value="Genomic_DNA"/>
</dbReference>
<dbReference type="SMART" id="SM00822">
    <property type="entry name" value="PKS_KR"/>
    <property type="match status" value="1"/>
</dbReference>
<dbReference type="Pfam" id="PF00109">
    <property type="entry name" value="ketoacyl-synt"/>
    <property type="match status" value="1"/>
</dbReference>
<dbReference type="InterPro" id="IPR036291">
    <property type="entry name" value="NAD(P)-bd_dom_sf"/>
</dbReference>
<dbReference type="Pfam" id="PF21394">
    <property type="entry name" value="Beta-ketacyl_N"/>
    <property type="match status" value="1"/>
</dbReference>
<organism evidence="10 11">
    <name type="scientific">Streptomyces marianii</name>
    <dbReference type="NCBI Taxonomy" id="1817406"/>
    <lineage>
        <taxon>Bacteria</taxon>
        <taxon>Bacillati</taxon>
        <taxon>Actinomycetota</taxon>
        <taxon>Actinomycetes</taxon>
        <taxon>Kitasatosporales</taxon>
        <taxon>Streptomycetaceae</taxon>
        <taxon>Streptomyces</taxon>
    </lineage>
</organism>
<dbReference type="InterPro" id="IPR016035">
    <property type="entry name" value="Acyl_Trfase/lysoPLipase"/>
</dbReference>
<protein>
    <submittedName>
        <fullName evidence="10">Acyltransferase domain-containing protein</fullName>
    </submittedName>
</protein>
<sequence>MAGRFPGARDLAEFWSNLQSGIASLTELSDEQLRRAGVARQYLTDPDYVKVAALLDAFDLFEPALFGITPREAEAMDPQFRVLLEVCHTALQDAGYDPGTFGGRIGMYSGARNNEYLGYNVRANPRFLAAMGEARARMANHADFMATNVSFRLGLRGPSINSVTACSTSLVTVHMACSALLNDECDMAIAGGVEIPIPMALGYQYSEGSGFLADDGVIRPFDAKASGTVFGAGAGVVVLKRLSQAVADRDAIHAVILGSAINNDGASKSAYAAPSETGQVEVVTAALRHAAIDPKSVGYVEGHGTGTLVGDPIEVAALNRVYGAGRRGSRDCGLGSVKGNVGHLGAAAGICGLIKAVHSVREGVIPASLNFSEPNPRIDFDGGPFYVVDETTTWRESRTPRRAGVSSFGVGGTNAHVILEQPPVVAPQLSQRPYHLLTFSARTTAAVASMGNQFGTYLSETKDSLADISYTLTEGRAGHPLRHALVVGVKGDAVRQLSDGRLSASVHAVPRSLTPKLAYLMPGQGSQYAGMARGLYAHEPEFAAAIDRCAEVLRASHGLDLKGILFAGDASTDGHSRIDHTSVTQPTLFSVEYALASLLRSWGLEPSAMVGHSVGEYVAATLAGVMEFDDALRLVADRGALVESLPVGSMMAVFLSEAELMPLLTTDVDVAAVNAPDICVVSGPTDAIERLRESLSRRGVGTTQLRTSHAFHSRMMEPVLEEFQKRVDRVRLQPPAIPFVSTVTGDWITAHQATDPAFWARHVRTCVRFSDAARVLLTDGGYAFAEVGPGHALTHLISDMAKSAPAPVVVAPMIRGGQDERDDVQVLLEGVGTLWSHGVSVQWDRYWSREERCRVHAPTYPYDRDRFWVDPAVPEDSAGDESAPEDSGPFYVPTWTETSLPSAPAADGGRAEDKGGAWIVFAPPGDSVTKGLLRLARDASRDVIVVSPGREFAETVDGRFTIRPRETADYARLITRILEAGHSRLHVVHAWLLSGWPSRTRQATIRTLLDQGLYSLLAALQELTGRASANGLEVSVVTCGMQDVFGEGDLHPVKAAVRGLIKTAPREMDSVTIRGIDIGTGSADVVSGQLFQELMSGADEREVAYRGRKRWVASHSRIELDGAEGVPSVLEEQGVYVITGGLGGLGLELAAQLAGLVRARLVLVGRSGLPPRSEWASLVEDSRDETLVQRIRAVLALEEAGGQVMVRAGDVADEERMRAIRAEVMRTFGRVSGVFHLAGVAGGGLIELRSAEAVGRVVTPKIHGTYVLDRVFRPALFVLYSSIAAVTGDYGQSDYSGANAFLDAYAQAQWGTGRHVVSINWPQWSETGMALRSKHVLDVYAEGAITSLEGAGILRSILATRSGPQVIVSPGGLRRREKQADRVASTVAGSTPTLSVGSLVKRQVETPYVPPKSNVEKALASLWQQAVGVEQIGLDDDFQELGGSSIVAVRLVLRMSELFRVELSVAEVFQWRTLRVTAAAIEAVIKERGGQDARP</sequence>
<feature type="domain" description="Ketosynthase family 3 (KS3)" evidence="9">
    <location>
        <begin position="1"/>
        <end position="421"/>
    </location>
</feature>
<evidence type="ECO:0000259" key="9">
    <source>
        <dbReference type="PROSITE" id="PS52004"/>
    </source>
</evidence>
<dbReference type="GO" id="GO:0006633">
    <property type="term" value="P:fatty acid biosynthetic process"/>
    <property type="evidence" value="ECO:0007669"/>
    <property type="project" value="TreeGrafter"/>
</dbReference>
<dbReference type="InterPro" id="IPR020841">
    <property type="entry name" value="PKS_Beta-ketoAc_synthase_dom"/>
</dbReference>
<dbReference type="InterPro" id="IPR014030">
    <property type="entry name" value="Ketoacyl_synth_N"/>
</dbReference>
<dbReference type="InterPro" id="IPR057326">
    <property type="entry name" value="KR_dom"/>
</dbReference>
<dbReference type="InterPro" id="IPR001227">
    <property type="entry name" value="Ac_transferase_dom_sf"/>
</dbReference>
<reference evidence="10 11" key="1">
    <citation type="submission" date="2019-05" db="EMBL/GenBank/DDBJ databases">
        <title>Streptomyces marianii sp. nov., a novel marine actinomycete from southern coast of India.</title>
        <authorList>
            <person name="Iniyan A.M."/>
            <person name="Wink J."/>
            <person name="Ramprasad E."/>
            <person name="Ramana C.V."/>
            <person name="Bunk B."/>
            <person name="Sproer C."/>
            <person name="Joseph F.-J.R.S."/>
            <person name="Vincent S.G.P."/>
        </authorList>
    </citation>
    <scope>NUCLEOTIDE SEQUENCE [LARGE SCALE GENOMIC DNA]</scope>
    <source>
        <strain evidence="10 11">ICN19</strain>
    </source>
</reference>
<evidence type="ECO:0000256" key="2">
    <source>
        <dbReference type="ARBA" id="ARBA00022553"/>
    </source>
</evidence>
<evidence type="ECO:0000256" key="7">
    <source>
        <dbReference type="SAM" id="MobiDB-lite"/>
    </source>
</evidence>
<dbReference type="SMART" id="SM00825">
    <property type="entry name" value="PKS_KS"/>
    <property type="match status" value="1"/>
</dbReference>
<dbReference type="InterPro" id="IPR014031">
    <property type="entry name" value="Ketoacyl_synth_C"/>
</dbReference>
<dbReference type="InterPro" id="IPR016039">
    <property type="entry name" value="Thiolase-like"/>
</dbReference>
<keyword evidence="4" id="KW-0045">Antibiotic biosynthesis</keyword>
<keyword evidence="2" id="KW-0597">Phosphoprotein</keyword>
<accession>A0A5R9E8A0</accession>
<keyword evidence="1" id="KW-0596">Phosphopantetheine</keyword>
<feature type="region of interest" description="Disordered" evidence="7">
    <location>
        <begin position="873"/>
        <end position="911"/>
    </location>
</feature>
<dbReference type="PANTHER" id="PTHR43775">
    <property type="entry name" value="FATTY ACID SYNTHASE"/>
    <property type="match status" value="1"/>
</dbReference>
<keyword evidence="3 10" id="KW-0808">Transferase</keyword>
<gene>
    <name evidence="10" type="ORF">FEF34_27990</name>
</gene>
<dbReference type="PANTHER" id="PTHR43775:SF51">
    <property type="entry name" value="INACTIVE PHENOLPHTHIOCEROL SYNTHESIS POLYKETIDE SYNTHASE TYPE I PKS1-RELATED"/>
    <property type="match status" value="1"/>
</dbReference>
<dbReference type="OrthoDB" id="9778690at2"/>
<comment type="caution">
    <text evidence="10">The sequence shown here is derived from an EMBL/GenBank/DDBJ whole genome shotgun (WGS) entry which is preliminary data.</text>
</comment>
<evidence type="ECO:0000256" key="3">
    <source>
        <dbReference type="ARBA" id="ARBA00022679"/>
    </source>
</evidence>
<evidence type="ECO:0000256" key="5">
    <source>
        <dbReference type="ARBA" id="ARBA00023268"/>
    </source>
</evidence>
<dbReference type="InterPro" id="IPR050091">
    <property type="entry name" value="PKS_NRPS_Biosynth_Enz"/>
</dbReference>
<dbReference type="Pfam" id="PF02801">
    <property type="entry name" value="Ketoacyl-synt_C"/>
    <property type="match status" value="1"/>
</dbReference>
<dbReference type="CDD" id="cd00833">
    <property type="entry name" value="PKS"/>
    <property type="match status" value="1"/>
</dbReference>
<dbReference type="InterPro" id="IPR036736">
    <property type="entry name" value="ACP-like_sf"/>
</dbReference>
<dbReference type="GO" id="GO:0004312">
    <property type="term" value="F:fatty acid synthase activity"/>
    <property type="evidence" value="ECO:0007669"/>
    <property type="project" value="TreeGrafter"/>
</dbReference>
<evidence type="ECO:0000256" key="6">
    <source>
        <dbReference type="ARBA" id="ARBA00023315"/>
    </source>
</evidence>
<dbReference type="Pfam" id="PF08659">
    <property type="entry name" value="KR"/>
    <property type="match status" value="1"/>
</dbReference>
<dbReference type="Gene3D" id="3.40.50.720">
    <property type="entry name" value="NAD(P)-binding Rossmann-like Domain"/>
    <property type="match status" value="1"/>
</dbReference>
<dbReference type="Pfam" id="PF16197">
    <property type="entry name" value="KAsynt_C_assoc"/>
    <property type="match status" value="1"/>
</dbReference>
<evidence type="ECO:0000256" key="1">
    <source>
        <dbReference type="ARBA" id="ARBA00022450"/>
    </source>
</evidence>
<dbReference type="InterPro" id="IPR013968">
    <property type="entry name" value="PKS_KR"/>
</dbReference>
<dbReference type="InterPro" id="IPR032821">
    <property type="entry name" value="PKS_assoc"/>
</dbReference>
<dbReference type="SUPFAM" id="SSF51735">
    <property type="entry name" value="NAD(P)-binding Rossmann-fold domains"/>
    <property type="match status" value="2"/>
</dbReference>
<dbReference type="SMART" id="SM00827">
    <property type="entry name" value="PKS_AT"/>
    <property type="match status" value="1"/>
</dbReference>
<dbReference type="Proteomes" id="UP000305921">
    <property type="component" value="Unassembled WGS sequence"/>
</dbReference>
<dbReference type="GO" id="GO:0017000">
    <property type="term" value="P:antibiotic biosynthetic process"/>
    <property type="evidence" value="ECO:0007669"/>
    <property type="project" value="UniProtKB-KW"/>
</dbReference>
<dbReference type="Gene3D" id="3.40.47.10">
    <property type="match status" value="1"/>
</dbReference>
<dbReference type="CDD" id="cd08953">
    <property type="entry name" value="KR_2_SDR_x"/>
    <property type="match status" value="1"/>
</dbReference>
<keyword evidence="11" id="KW-1185">Reference proteome</keyword>
<evidence type="ECO:0000256" key="4">
    <source>
        <dbReference type="ARBA" id="ARBA00023194"/>
    </source>
</evidence>
<dbReference type="Pfam" id="PF00698">
    <property type="entry name" value="Acyl_transf_1"/>
    <property type="match status" value="1"/>
</dbReference>
<dbReference type="Gene3D" id="1.10.1200.10">
    <property type="entry name" value="ACP-like"/>
    <property type="match status" value="1"/>
</dbReference>
<dbReference type="SUPFAM" id="SSF47336">
    <property type="entry name" value="ACP-like"/>
    <property type="match status" value="1"/>
</dbReference>
<dbReference type="SUPFAM" id="SSF53901">
    <property type="entry name" value="Thiolase-like"/>
    <property type="match status" value="1"/>
</dbReference>
<dbReference type="PROSITE" id="PS50075">
    <property type="entry name" value="CARRIER"/>
    <property type="match status" value="1"/>
</dbReference>
<dbReference type="Pfam" id="PF00550">
    <property type="entry name" value="PP-binding"/>
    <property type="match status" value="1"/>
</dbReference>
<proteinExistence type="predicted"/>
<evidence type="ECO:0000259" key="8">
    <source>
        <dbReference type="PROSITE" id="PS50075"/>
    </source>
</evidence>
<dbReference type="SUPFAM" id="SSF52151">
    <property type="entry name" value="FabD/lysophospholipase-like"/>
    <property type="match status" value="1"/>
</dbReference>
<dbReference type="InterPro" id="IPR014043">
    <property type="entry name" value="Acyl_transferase_dom"/>
</dbReference>
<feature type="domain" description="Carrier" evidence="8">
    <location>
        <begin position="1410"/>
        <end position="1485"/>
    </location>
</feature>